<dbReference type="STRING" id="1162668.LFE_2184"/>
<protein>
    <submittedName>
        <fullName evidence="2">Uncharacterized protein</fullName>
    </submittedName>
</protein>
<feature type="region of interest" description="Disordered" evidence="1">
    <location>
        <begin position="68"/>
        <end position="101"/>
    </location>
</feature>
<dbReference type="Proteomes" id="UP000007382">
    <property type="component" value="Chromosome"/>
</dbReference>
<organism evidence="2 3">
    <name type="scientific">Leptospirillum ferrooxidans (strain C2-3)</name>
    <dbReference type="NCBI Taxonomy" id="1162668"/>
    <lineage>
        <taxon>Bacteria</taxon>
        <taxon>Pseudomonadati</taxon>
        <taxon>Nitrospirota</taxon>
        <taxon>Nitrospiria</taxon>
        <taxon>Nitrospirales</taxon>
        <taxon>Nitrospiraceae</taxon>
        <taxon>Leptospirillum</taxon>
    </lineage>
</organism>
<gene>
    <name evidence="2" type="ordered locus">LFE_2184</name>
</gene>
<name>I0IRF8_LEPFC</name>
<evidence type="ECO:0000256" key="1">
    <source>
        <dbReference type="SAM" id="MobiDB-lite"/>
    </source>
</evidence>
<evidence type="ECO:0000313" key="2">
    <source>
        <dbReference type="EMBL" id="BAM07857.1"/>
    </source>
</evidence>
<accession>I0IRF8</accession>
<reference evidence="2 3" key="1">
    <citation type="journal article" date="2012" name="J. Bacteriol.">
        <title>Complete Genome Sequence of Leptospirillum ferrooxidans Strain C2-3, Isolated from a Fresh Volcanic Ash Deposit on the Island of Miyake, Japan.</title>
        <authorList>
            <person name="Fujimura R."/>
            <person name="Sato Y."/>
            <person name="Nishizawa T."/>
            <person name="Oshima K."/>
            <person name="Kim S.-W."/>
            <person name="Hattori M."/>
            <person name="Kamijo T."/>
            <person name="Ohta H."/>
        </authorList>
    </citation>
    <scope>NUCLEOTIDE SEQUENCE [LARGE SCALE GENOMIC DNA]</scope>
    <source>
        <strain evidence="2 3">C2-3</strain>
    </source>
</reference>
<feature type="compositionally biased region" description="Basic residues" evidence="1">
    <location>
        <begin position="68"/>
        <end position="86"/>
    </location>
</feature>
<dbReference type="AlphaFoldDB" id="I0IRF8"/>
<keyword evidence="3" id="KW-1185">Reference proteome</keyword>
<feature type="region of interest" description="Disordered" evidence="1">
    <location>
        <begin position="1"/>
        <end position="33"/>
    </location>
</feature>
<feature type="compositionally biased region" description="Basic and acidic residues" evidence="1">
    <location>
        <begin position="1"/>
        <end position="10"/>
    </location>
</feature>
<dbReference type="KEGG" id="lfc:LFE_2184"/>
<evidence type="ECO:0000313" key="3">
    <source>
        <dbReference type="Proteomes" id="UP000007382"/>
    </source>
</evidence>
<reference evidence="3" key="2">
    <citation type="submission" date="2012-03" db="EMBL/GenBank/DDBJ databases">
        <title>The complete genome sequence of the pioneer microbe on fresh volcanic deposit, Leptospirillum ferrooxidans strain C2-3.</title>
        <authorList>
            <person name="Fujimura R."/>
            <person name="Sato Y."/>
            <person name="Nishizawa T."/>
            <person name="Nanba K."/>
            <person name="Oshima K."/>
            <person name="Hattori M."/>
            <person name="Kamijo T."/>
            <person name="Ohta H."/>
        </authorList>
    </citation>
    <scope>NUCLEOTIDE SEQUENCE [LARGE SCALE GENOMIC DNA]</scope>
    <source>
        <strain evidence="3">C2-3</strain>
    </source>
</reference>
<proteinExistence type="predicted"/>
<dbReference type="EMBL" id="AP012342">
    <property type="protein sequence ID" value="BAM07857.1"/>
    <property type="molecule type" value="Genomic_DNA"/>
</dbReference>
<sequence length="101" mass="11404">MDRIPERGSQEMEIPGPGISENGSGKRTKFTGWPFHGEAASMMTEPRSDRAPNGKRSLKDMFSSFLRKKTTAPPRKGTRGIRRRMIGRTPNGLVMMQKKRN</sequence>
<dbReference type="HOGENOM" id="CLU_2288003_0_0_0"/>